<protein>
    <submittedName>
        <fullName evidence="10">ABC transporter permease</fullName>
    </submittedName>
</protein>
<evidence type="ECO:0000256" key="2">
    <source>
        <dbReference type="ARBA" id="ARBA00022448"/>
    </source>
</evidence>
<dbReference type="SUPFAM" id="SSF161098">
    <property type="entry name" value="MetI-like"/>
    <property type="match status" value="1"/>
</dbReference>
<reference evidence="10 11" key="1">
    <citation type="journal article" date="2019" name="Int. J. Syst. Evol. Microbiol.">
        <title>The Global Catalogue of Microorganisms (GCM) 10K type strain sequencing project: providing services to taxonomists for standard genome sequencing and annotation.</title>
        <authorList>
            <consortium name="The Broad Institute Genomics Platform"/>
            <consortium name="The Broad Institute Genome Sequencing Center for Infectious Disease"/>
            <person name="Wu L."/>
            <person name="Ma J."/>
        </authorList>
    </citation>
    <scope>NUCLEOTIDE SEQUENCE [LARGE SCALE GENOMIC DNA]</scope>
    <source>
        <strain evidence="10 11">WLHS5</strain>
    </source>
</reference>
<dbReference type="Gene3D" id="1.10.3720.10">
    <property type="entry name" value="MetI-like"/>
    <property type="match status" value="1"/>
</dbReference>
<comment type="subcellular location">
    <subcellularLocation>
        <location evidence="1">Cell inner membrane</location>
        <topology evidence="1">Multi-pass membrane protein</topology>
    </subcellularLocation>
    <subcellularLocation>
        <location evidence="8">Cell membrane</location>
        <topology evidence="8">Multi-pass membrane protein</topology>
    </subcellularLocation>
</comment>
<dbReference type="Proteomes" id="UP001595898">
    <property type="component" value="Unassembled WGS sequence"/>
</dbReference>
<feature type="transmembrane region" description="Helical" evidence="8">
    <location>
        <begin position="137"/>
        <end position="157"/>
    </location>
</feature>
<feature type="transmembrane region" description="Helical" evidence="8">
    <location>
        <begin position="101"/>
        <end position="125"/>
    </location>
</feature>
<dbReference type="AlphaFoldDB" id="A0ABD5PJI0"/>
<sequence length="267" mass="29316">MRNREVAEIWTFRAIYAAMFAVMLAPLAIVVSTSFSNAGYIAFPPDELSMRWYGEFASDTEWLRAIENSLIIGVGTMIFSLFLGTTAAFAIQGTNSRWADYVVPIVLLPLLIPAVVIAVALLMFLSRFDLQQSYAGIILAHSLWATPLVFFIMQAVFSRFDWELKDAAMDLGAGPTRTFAEVILPGVKHGIVASALVAFVISFQEFIMALFLSGYATQTIPVLAWVTLRQVLNPLISVVSTLMIAAVIVLLIPASLALGFERLSKQL</sequence>
<feature type="transmembrane region" description="Helical" evidence="8">
    <location>
        <begin position="12"/>
        <end position="43"/>
    </location>
</feature>
<keyword evidence="7 8" id="KW-0472">Membrane</keyword>
<keyword evidence="3" id="KW-1003">Cell membrane</keyword>
<evidence type="ECO:0000259" key="9">
    <source>
        <dbReference type="PROSITE" id="PS50928"/>
    </source>
</evidence>
<comment type="similarity">
    <text evidence="8">Belongs to the binding-protein-dependent transport system permease family.</text>
</comment>
<dbReference type="InterPro" id="IPR035906">
    <property type="entry name" value="MetI-like_sf"/>
</dbReference>
<dbReference type="GO" id="GO:0005886">
    <property type="term" value="C:plasma membrane"/>
    <property type="evidence" value="ECO:0007669"/>
    <property type="project" value="UniProtKB-SubCell"/>
</dbReference>
<gene>
    <name evidence="10" type="ORF">ACFO5R_01420</name>
</gene>
<feature type="transmembrane region" description="Helical" evidence="8">
    <location>
        <begin position="70"/>
        <end position="89"/>
    </location>
</feature>
<evidence type="ECO:0000256" key="5">
    <source>
        <dbReference type="ARBA" id="ARBA00022692"/>
    </source>
</evidence>
<evidence type="ECO:0000313" key="10">
    <source>
        <dbReference type="EMBL" id="MFC4540583.1"/>
    </source>
</evidence>
<name>A0ABD5PJI0_9EURY</name>
<dbReference type="PANTHER" id="PTHR43357">
    <property type="entry name" value="INNER MEMBRANE ABC TRANSPORTER PERMEASE PROTEIN YDCV"/>
    <property type="match status" value="1"/>
</dbReference>
<evidence type="ECO:0000256" key="7">
    <source>
        <dbReference type="ARBA" id="ARBA00023136"/>
    </source>
</evidence>
<proteinExistence type="inferred from homology"/>
<dbReference type="RefSeq" id="WP_250138750.1">
    <property type="nucleotide sequence ID" value="NZ_JALIQP010000001.1"/>
</dbReference>
<evidence type="ECO:0000313" key="11">
    <source>
        <dbReference type="Proteomes" id="UP001595898"/>
    </source>
</evidence>
<keyword evidence="2 8" id="KW-0813">Transport</keyword>
<dbReference type="Pfam" id="PF00528">
    <property type="entry name" value="BPD_transp_1"/>
    <property type="match status" value="1"/>
</dbReference>
<dbReference type="CDD" id="cd06261">
    <property type="entry name" value="TM_PBP2"/>
    <property type="match status" value="1"/>
</dbReference>
<feature type="domain" description="ABC transmembrane type-1" evidence="9">
    <location>
        <begin position="66"/>
        <end position="260"/>
    </location>
</feature>
<evidence type="ECO:0000256" key="3">
    <source>
        <dbReference type="ARBA" id="ARBA00022475"/>
    </source>
</evidence>
<evidence type="ECO:0000256" key="1">
    <source>
        <dbReference type="ARBA" id="ARBA00004429"/>
    </source>
</evidence>
<dbReference type="PROSITE" id="PS50928">
    <property type="entry name" value="ABC_TM1"/>
    <property type="match status" value="1"/>
</dbReference>
<dbReference type="PANTHER" id="PTHR43357:SF4">
    <property type="entry name" value="INNER MEMBRANE ABC TRANSPORTER PERMEASE PROTEIN YDCV"/>
    <property type="match status" value="1"/>
</dbReference>
<evidence type="ECO:0000256" key="6">
    <source>
        <dbReference type="ARBA" id="ARBA00022989"/>
    </source>
</evidence>
<evidence type="ECO:0000256" key="8">
    <source>
        <dbReference type="RuleBase" id="RU363032"/>
    </source>
</evidence>
<accession>A0ABD5PJI0</accession>
<keyword evidence="5 8" id="KW-0812">Transmembrane</keyword>
<organism evidence="10 11">
    <name type="scientific">Halosolutus amylolyticus</name>
    <dbReference type="NCBI Taxonomy" id="2932267"/>
    <lineage>
        <taxon>Archaea</taxon>
        <taxon>Methanobacteriati</taxon>
        <taxon>Methanobacteriota</taxon>
        <taxon>Stenosarchaea group</taxon>
        <taxon>Halobacteria</taxon>
        <taxon>Halobacteriales</taxon>
        <taxon>Natrialbaceae</taxon>
        <taxon>Halosolutus</taxon>
    </lineage>
</organism>
<evidence type="ECO:0000256" key="4">
    <source>
        <dbReference type="ARBA" id="ARBA00022519"/>
    </source>
</evidence>
<feature type="transmembrane region" description="Helical" evidence="8">
    <location>
        <begin position="235"/>
        <end position="260"/>
    </location>
</feature>
<keyword evidence="4" id="KW-0997">Cell inner membrane</keyword>
<comment type="caution">
    <text evidence="10">The sequence shown here is derived from an EMBL/GenBank/DDBJ whole genome shotgun (WGS) entry which is preliminary data.</text>
</comment>
<keyword evidence="6 8" id="KW-1133">Transmembrane helix</keyword>
<dbReference type="InterPro" id="IPR000515">
    <property type="entry name" value="MetI-like"/>
</dbReference>
<keyword evidence="11" id="KW-1185">Reference proteome</keyword>
<dbReference type="EMBL" id="JBHSFA010000002">
    <property type="protein sequence ID" value="MFC4540583.1"/>
    <property type="molecule type" value="Genomic_DNA"/>
</dbReference>